<evidence type="ECO:0000313" key="2">
    <source>
        <dbReference type="EMBL" id="CAF4929071.1"/>
    </source>
</evidence>
<feature type="compositionally biased region" description="Polar residues" evidence="1">
    <location>
        <begin position="92"/>
        <end position="121"/>
    </location>
</feature>
<evidence type="ECO:0000256" key="1">
    <source>
        <dbReference type="SAM" id="MobiDB-lite"/>
    </source>
</evidence>
<feature type="compositionally biased region" description="Low complexity" evidence="1">
    <location>
        <begin position="164"/>
        <end position="201"/>
    </location>
</feature>
<dbReference type="EMBL" id="CAJOBS010008393">
    <property type="protein sequence ID" value="CAF4929071.1"/>
    <property type="molecule type" value="Genomic_DNA"/>
</dbReference>
<proteinExistence type="predicted"/>
<feature type="compositionally biased region" description="Polar residues" evidence="1">
    <location>
        <begin position="146"/>
        <end position="163"/>
    </location>
</feature>
<organism evidence="2 3">
    <name type="scientific">Rotaria socialis</name>
    <dbReference type="NCBI Taxonomy" id="392032"/>
    <lineage>
        <taxon>Eukaryota</taxon>
        <taxon>Metazoa</taxon>
        <taxon>Spiralia</taxon>
        <taxon>Gnathifera</taxon>
        <taxon>Rotifera</taxon>
        <taxon>Eurotatoria</taxon>
        <taxon>Bdelloidea</taxon>
        <taxon>Philodinida</taxon>
        <taxon>Philodinidae</taxon>
        <taxon>Rotaria</taxon>
    </lineage>
</organism>
<comment type="caution">
    <text evidence="2">The sequence shown here is derived from an EMBL/GenBank/DDBJ whole genome shotgun (WGS) entry which is preliminary data.</text>
</comment>
<accession>A0A821WN05</accession>
<sequence length="201" mass="21430">MMAENVFEKLGSQDDVESTTGPDPLDVEQAMVKQIVDSWDMGPPDFKEEIRSLIRDNGGFNPYHMTSDELISMSVKAKINVKDRELMAGRQDPQSCHANCANNGNSQGTNDQTDPSQSANKSGARPKTGTSSTTVPPPSSPDITSNNGPSSPSQASNGNNAQNKPKSPSIVKTPSPKKSTSSNHGTKNNSPPKNKNPIINP</sequence>
<feature type="non-terminal residue" evidence="2">
    <location>
        <position position="201"/>
    </location>
</feature>
<feature type="region of interest" description="Disordered" evidence="1">
    <location>
        <begin position="84"/>
        <end position="201"/>
    </location>
</feature>
<feature type="region of interest" description="Disordered" evidence="1">
    <location>
        <begin position="1"/>
        <end position="25"/>
    </location>
</feature>
<dbReference type="AlphaFoldDB" id="A0A821WN05"/>
<protein>
    <submittedName>
        <fullName evidence="2">Uncharacterized protein</fullName>
    </submittedName>
</protein>
<dbReference type="Proteomes" id="UP000663838">
    <property type="component" value="Unassembled WGS sequence"/>
</dbReference>
<evidence type="ECO:0000313" key="3">
    <source>
        <dbReference type="Proteomes" id="UP000663838"/>
    </source>
</evidence>
<name>A0A821WN05_9BILA</name>
<reference evidence="2" key="1">
    <citation type="submission" date="2021-02" db="EMBL/GenBank/DDBJ databases">
        <authorList>
            <person name="Nowell W R."/>
        </authorList>
    </citation>
    <scope>NUCLEOTIDE SEQUENCE</scope>
</reference>
<gene>
    <name evidence="2" type="ORF">TOA249_LOCUS32631</name>
</gene>